<dbReference type="EMBL" id="CP138858">
    <property type="protein sequence ID" value="WPJ94824.1"/>
    <property type="molecule type" value="Genomic_DNA"/>
</dbReference>
<keyword evidence="4" id="KW-1185">Reference proteome</keyword>
<feature type="domain" description="Choice-of-anchor A" evidence="2">
    <location>
        <begin position="28"/>
        <end position="312"/>
    </location>
</feature>
<keyword evidence="1" id="KW-0732">Signal</keyword>
<proteinExistence type="predicted"/>
<protein>
    <submittedName>
        <fullName evidence="3">Choice-of-anchor A family protein</fullName>
    </submittedName>
</protein>
<feature type="signal peptide" evidence="1">
    <location>
        <begin position="1"/>
        <end position="21"/>
    </location>
</feature>
<dbReference type="Pfam" id="PF20597">
    <property type="entry name" value="pAdhesive_15"/>
    <property type="match status" value="1"/>
</dbReference>
<dbReference type="InterPro" id="IPR026588">
    <property type="entry name" value="Choice_anch_A"/>
</dbReference>
<reference evidence="3 4" key="1">
    <citation type="submission" date="2023-11" db="EMBL/GenBank/DDBJ databases">
        <title>Coraliomargarita sp. nov., isolated from marine algae.</title>
        <authorList>
            <person name="Lee J.K."/>
            <person name="Baek J.H."/>
            <person name="Kim J.M."/>
            <person name="Choi D.G."/>
            <person name="Jeon C.O."/>
        </authorList>
    </citation>
    <scope>NUCLEOTIDE SEQUENCE [LARGE SCALE GENOMIC DNA]</scope>
    <source>
        <strain evidence="3 4">J2-16</strain>
    </source>
</reference>
<dbReference type="RefSeq" id="WP_319831735.1">
    <property type="nucleotide sequence ID" value="NZ_CP138858.1"/>
</dbReference>
<evidence type="ECO:0000313" key="4">
    <source>
        <dbReference type="Proteomes" id="UP001324993"/>
    </source>
</evidence>
<accession>A0ABZ0RHU3</accession>
<feature type="chain" id="PRO_5047314033" evidence="1">
    <location>
        <begin position="22"/>
        <end position="349"/>
    </location>
</feature>
<sequence length="349" mass="36102">MNTTQAITTSLAIALSSVSSAAVFEELSSQFNVMIFGNFLGTGGDTEGRHFTSGNMSVNDGSNLYTVADAVVAPDLPYSPGRHDLIVGGNFTGKAYVLTESAYVGGSLVNGISTAEIQVYNGSPISGPYYSSGTGTVTTNAGPFDIDLATGQAVASGSGASFDSMLTGLRAESLAFSQLANTAGTITTNDGYGNVSITFNGVHDIYVYTVSEADWNGQKYRTVNAPADSTVIINVEGSDINLSGTMNIEGTDLTNVIINYQEATSIAMTSMDHNGALLAVNTTSYQQTAGGVNGAAFIAGDAEKDGGGEFHNHLFTGDLSAVPEAQSYALLLSLAAGAFVATRRKRQQF</sequence>
<evidence type="ECO:0000259" key="2">
    <source>
        <dbReference type="Pfam" id="PF20597"/>
    </source>
</evidence>
<dbReference type="Proteomes" id="UP001324993">
    <property type="component" value="Chromosome"/>
</dbReference>
<dbReference type="NCBIfam" id="TIGR04215">
    <property type="entry name" value="choice_anch_A"/>
    <property type="match status" value="1"/>
</dbReference>
<evidence type="ECO:0000313" key="3">
    <source>
        <dbReference type="EMBL" id="WPJ94824.1"/>
    </source>
</evidence>
<gene>
    <name evidence="3" type="ORF">SH580_15435</name>
</gene>
<evidence type="ECO:0000256" key="1">
    <source>
        <dbReference type="SAM" id="SignalP"/>
    </source>
</evidence>
<organism evidence="3 4">
    <name type="scientific">Coraliomargarita algicola</name>
    <dbReference type="NCBI Taxonomy" id="3092156"/>
    <lineage>
        <taxon>Bacteria</taxon>
        <taxon>Pseudomonadati</taxon>
        <taxon>Verrucomicrobiota</taxon>
        <taxon>Opitutia</taxon>
        <taxon>Puniceicoccales</taxon>
        <taxon>Coraliomargaritaceae</taxon>
        <taxon>Coraliomargarita</taxon>
    </lineage>
</organism>
<name>A0ABZ0RHU3_9BACT</name>